<reference evidence="1" key="1">
    <citation type="journal article" date="2009" name="Rice">
        <title>De Novo Next Generation Sequencing of Plant Genomes.</title>
        <authorList>
            <person name="Rounsley S."/>
            <person name="Marri P.R."/>
            <person name="Yu Y."/>
            <person name="He R."/>
            <person name="Sisneros N."/>
            <person name="Goicoechea J.L."/>
            <person name="Lee S.J."/>
            <person name="Angelova A."/>
            <person name="Kudrna D."/>
            <person name="Luo M."/>
            <person name="Affourtit J."/>
            <person name="Desany B."/>
            <person name="Knight J."/>
            <person name="Niazi F."/>
            <person name="Egholm M."/>
            <person name="Wing R.A."/>
        </authorList>
    </citation>
    <scope>NUCLEOTIDE SEQUENCE [LARGE SCALE GENOMIC DNA]</scope>
    <source>
        <strain evidence="1">cv. IRGC 105608</strain>
    </source>
</reference>
<dbReference type="PaxDb" id="65489-OBART08G12940.1"/>
<accession>A0A0D3GZN9</accession>
<evidence type="ECO:0000313" key="2">
    <source>
        <dbReference type="Proteomes" id="UP000026960"/>
    </source>
</evidence>
<evidence type="ECO:0000313" key="1">
    <source>
        <dbReference type="EnsemblPlants" id="OBART08G12940.1"/>
    </source>
</evidence>
<sequence length="99" mass="10809">MGSKSGGGRGQSTSIPMIVPWGNVMRQLIRICGIMRNDQFSSVMWFPTTVISWKRKARKERGLRFVGGYTSSMESMFTVGSFTYSLNFVAGGTAASPAT</sequence>
<dbReference type="HOGENOM" id="CLU_2324100_0_0_1"/>
<proteinExistence type="predicted"/>
<dbReference type="EnsemblPlants" id="OBART08G12940.1">
    <property type="protein sequence ID" value="OBART08G12940.1"/>
    <property type="gene ID" value="OBART08G12940"/>
</dbReference>
<dbReference type="AlphaFoldDB" id="A0A0D3GZN9"/>
<dbReference type="Proteomes" id="UP000026960">
    <property type="component" value="Chromosome 8"/>
</dbReference>
<keyword evidence="2" id="KW-1185">Reference proteome</keyword>
<reference evidence="1" key="2">
    <citation type="submission" date="2015-03" db="UniProtKB">
        <authorList>
            <consortium name="EnsemblPlants"/>
        </authorList>
    </citation>
    <scope>IDENTIFICATION</scope>
</reference>
<dbReference type="Gramene" id="OBART08G12940.1">
    <property type="protein sequence ID" value="OBART08G12940.1"/>
    <property type="gene ID" value="OBART08G12940"/>
</dbReference>
<name>A0A0D3GZN9_9ORYZ</name>
<protein>
    <submittedName>
        <fullName evidence="1">Uncharacterized protein</fullName>
    </submittedName>
</protein>
<organism evidence="1">
    <name type="scientific">Oryza barthii</name>
    <dbReference type="NCBI Taxonomy" id="65489"/>
    <lineage>
        <taxon>Eukaryota</taxon>
        <taxon>Viridiplantae</taxon>
        <taxon>Streptophyta</taxon>
        <taxon>Embryophyta</taxon>
        <taxon>Tracheophyta</taxon>
        <taxon>Spermatophyta</taxon>
        <taxon>Magnoliopsida</taxon>
        <taxon>Liliopsida</taxon>
        <taxon>Poales</taxon>
        <taxon>Poaceae</taxon>
        <taxon>BOP clade</taxon>
        <taxon>Oryzoideae</taxon>
        <taxon>Oryzeae</taxon>
        <taxon>Oryzinae</taxon>
        <taxon>Oryza</taxon>
    </lineage>
</organism>